<feature type="compositionally biased region" description="Polar residues" evidence="2">
    <location>
        <begin position="715"/>
        <end position="725"/>
    </location>
</feature>
<dbReference type="Proteomes" id="UP000746747">
    <property type="component" value="Unassembled WGS sequence"/>
</dbReference>
<dbReference type="Gene3D" id="1.20.190.20">
    <property type="entry name" value="14-3-3 domain"/>
    <property type="match status" value="1"/>
</dbReference>
<evidence type="ECO:0000256" key="1">
    <source>
        <dbReference type="ARBA" id="ARBA00006141"/>
    </source>
</evidence>
<dbReference type="InterPro" id="IPR023410">
    <property type="entry name" value="14-3-3_domain"/>
</dbReference>
<feature type="region of interest" description="Disordered" evidence="2">
    <location>
        <begin position="506"/>
        <end position="531"/>
    </location>
</feature>
<dbReference type="CDD" id="cd08774">
    <property type="entry name" value="14-3-3"/>
    <property type="match status" value="1"/>
</dbReference>
<reference evidence="4" key="1">
    <citation type="submission" date="2021-09" db="EMBL/GenBank/DDBJ databases">
        <authorList>
            <consortium name="Pathogen Informatics"/>
        </authorList>
    </citation>
    <scope>NUCLEOTIDE SEQUENCE</scope>
</reference>
<dbReference type="SMART" id="SM00101">
    <property type="entry name" value="14_3_3"/>
    <property type="match status" value="1"/>
</dbReference>
<evidence type="ECO:0000256" key="2">
    <source>
        <dbReference type="SAM" id="MobiDB-lite"/>
    </source>
</evidence>
<gene>
    <name evidence="4" type="ORF">CJOHNSTONI_LOCUS5535</name>
</gene>
<protein>
    <recommendedName>
        <fullName evidence="3">14-3-3 domain-containing protein</fullName>
    </recommendedName>
</protein>
<dbReference type="Pfam" id="PF00244">
    <property type="entry name" value="14-3-3"/>
    <property type="match status" value="1"/>
</dbReference>
<evidence type="ECO:0000313" key="5">
    <source>
        <dbReference type="Proteomes" id="UP000746747"/>
    </source>
</evidence>
<proteinExistence type="inferred from homology"/>
<feature type="region of interest" description="Disordered" evidence="2">
    <location>
        <begin position="715"/>
        <end position="769"/>
    </location>
</feature>
<feature type="region of interest" description="Disordered" evidence="2">
    <location>
        <begin position="421"/>
        <end position="446"/>
    </location>
</feature>
<organism evidence="4 5">
    <name type="scientific">Cercopithifilaria johnstoni</name>
    <dbReference type="NCBI Taxonomy" id="2874296"/>
    <lineage>
        <taxon>Eukaryota</taxon>
        <taxon>Metazoa</taxon>
        <taxon>Ecdysozoa</taxon>
        <taxon>Nematoda</taxon>
        <taxon>Chromadorea</taxon>
        <taxon>Rhabditida</taxon>
        <taxon>Spirurina</taxon>
        <taxon>Spiruromorpha</taxon>
        <taxon>Filarioidea</taxon>
        <taxon>Onchocercidae</taxon>
        <taxon>Cercopithifilaria</taxon>
    </lineage>
</organism>
<dbReference type="InterPro" id="IPR036815">
    <property type="entry name" value="14-3-3_dom_sf"/>
</dbReference>
<comment type="similarity">
    <text evidence="1">Belongs to the 14-3-3 family.</text>
</comment>
<dbReference type="InterPro" id="IPR018247">
    <property type="entry name" value="EF_Hand_1_Ca_BS"/>
</dbReference>
<dbReference type="PANTHER" id="PTHR18860">
    <property type="entry name" value="14-3-3 PROTEIN"/>
    <property type="match status" value="1"/>
</dbReference>
<dbReference type="SUPFAM" id="SSF48445">
    <property type="entry name" value="14-3-3 protein"/>
    <property type="match status" value="1"/>
</dbReference>
<comment type="caution">
    <text evidence="4">The sequence shown here is derived from an EMBL/GenBank/DDBJ whole genome shotgun (WGS) entry which is preliminary data.</text>
</comment>
<feature type="compositionally biased region" description="Acidic residues" evidence="2">
    <location>
        <begin position="507"/>
        <end position="520"/>
    </location>
</feature>
<sequence length="916" mass="105227">MNEELEVFDRYDLMLRIRIADAISLFDDVRENFRLLIGNYGEQLTTLERNVFAVFYKGLVDKFRKEYKLYIDLQEQIPRQEILKQRILRDNMYRARYEVVTICKEVIEMIDNGILGTKNVELRIYFLKLRADYYRYWSTTVSNDQFYGFHILAEESYELALELATKKLKRYDPLRLGVMLNMSIHYYRMPYDRIKALQLSMQAVTEGKDHVNQDPDIRAVVNLLQDNLDLWKSVLGPREVRELEMLEGARKWHGKKAAVPSSHLLRYLSGEPTPKFEPPIIPYKPYFTMPQSLKHYCYHPDAPKYDAAVIYEQIFKPKTFSSAKSESATAESDISTAKLEITQTESLITASITTASSTVLSGTRLQMTTVEQDPNPTNAPERRLPTISFYREPQEEHTSHEEHVSEQDPFEGIFQPLLLSSWSSSTPSSSTTLSQQPDEDNDDNGNVEQREYRSSILQITEPRDIPRANEPISTTVEPISEVTRRLHSFESRMFAIRNRLAIGLEQPEAEQESEDEDDQPDERNDSAANEESLNIMASISPSGISENIIAREVSAPSYTQKPSEIGAVGKLQQQPQNISVGHIGDNRSAGLQQHYTAPSTASYHQINLSVQQQDQSSSKSEQIKPSRTFGRLVFSEPKPPTPPLTSRTYERLVFPKPKSPTSPPLVVFTPYGPKIVNYTPIPGLEGAAAAVSPSSSVKKKRVTFSNEYTYWPPKSTTRVETCTQFPRQRSRQRSNRPPPPPLRLTPPEQSPEREQQVPCSSRNRSSQQIAATSQYDITHQILFNPQQFCGQKQALKRRRRKLAQRKLLRRSFSAPREGATWPKSSLVREPPYFIYNVLRQASAPSGEAFGRRFLSAHSSAEDLYDEAAEKAFPDPWAPRGERTMQNSFPIIPWYPKEKPRVPWIRFHWPHRRRINE</sequence>
<dbReference type="EMBL" id="CAKAEH010001381">
    <property type="protein sequence ID" value="CAG9535519.1"/>
    <property type="molecule type" value="Genomic_DNA"/>
</dbReference>
<dbReference type="PROSITE" id="PS00018">
    <property type="entry name" value="EF_HAND_1"/>
    <property type="match status" value="1"/>
</dbReference>
<feature type="domain" description="14-3-3" evidence="3">
    <location>
        <begin position="10"/>
        <end position="242"/>
    </location>
</feature>
<keyword evidence="5" id="KW-1185">Reference proteome</keyword>
<evidence type="ECO:0000259" key="3">
    <source>
        <dbReference type="SMART" id="SM00101"/>
    </source>
</evidence>
<dbReference type="InterPro" id="IPR000308">
    <property type="entry name" value="14-3-3"/>
</dbReference>
<feature type="compositionally biased region" description="Polar residues" evidence="2">
    <location>
        <begin position="757"/>
        <end position="769"/>
    </location>
</feature>
<dbReference type="AlphaFoldDB" id="A0A8J2M7H9"/>
<dbReference type="OrthoDB" id="10260625at2759"/>
<accession>A0A8J2M7H9</accession>
<name>A0A8J2M7H9_9BILA</name>
<dbReference type="PRINTS" id="PR00305">
    <property type="entry name" value="1433ZETA"/>
</dbReference>
<feature type="compositionally biased region" description="Low complexity" evidence="2">
    <location>
        <begin position="421"/>
        <end position="436"/>
    </location>
</feature>
<evidence type="ECO:0000313" key="4">
    <source>
        <dbReference type="EMBL" id="CAG9535519.1"/>
    </source>
</evidence>